<evidence type="ECO:0000256" key="1">
    <source>
        <dbReference type="ARBA" id="ARBA00004613"/>
    </source>
</evidence>
<evidence type="ECO:0000256" key="12">
    <source>
        <dbReference type="ARBA" id="ARBA00023157"/>
    </source>
</evidence>
<feature type="non-terminal residue" evidence="15">
    <location>
        <position position="1"/>
    </location>
</feature>
<evidence type="ECO:0000313" key="15">
    <source>
        <dbReference type="EMBL" id="NWY22079.1"/>
    </source>
</evidence>
<dbReference type="GO" id="GO:0106274">
    <property type="term" value="F:NAD+-protein-arginine ADP-ribosyltransferase activity"/>
    <property type="evidence" value="ECO:0007669"/>
    <property type="project" value="UniProtKB-EC"/>
</dbReference>
<evidence type="ECO:0000256" key="3">
    <source>
        <dbReference type="ARBA" id="ARBA00022525"/>
    </source>
</evidence>
<dbReference type="EMBL" id="VZSI01000266">
    <property type="protein sequence ID" value="NWY22079.1"/>
    <property type="molecule type" value="Genomic_DNA"/>
</dbReference>
<evidence type="ECO:0000256" key="14">
    <source>
        <dbReference type="RuleBase" id="RU361228"/>
    </source>
</evidence>
<evidence type="ECO:0000256" key="2">
    <source>
        <dbReference type="ARBA" id="ARBA00009558"/>
    </source>
</evidence>
<feature type="chain" id="PRO_5029952178" description="NAD(P)(+)--arginine ADP-ribosyltransferase" evidence="14">
    <location>
        <begin position="25"/>
        <end position="267"/>
    </location>
</feature>
<dbReference type="PANTHER" id="PTHR10339">
    <property type="entry name" value="ADP-RIBOSYLTRANSFERASE"/>
    <property type="match status" value="1"/>
</dbReference>
<dbReference type="PROSITE" id="PS01291">
    <property type="entry name" value="ART"/>
    <property type="match status" value="1"/>
</dbReference>
<evidence type="ECO:0000256" key="4">
    <source>
        <dbReference type="ARBA" id="ARBA00022656"/>
    </source>
</evidence>
<dbReference type="SUPFAM" id="SSF56399">
    <property type="entry name" value="ADP-ribosylation"/>
    <property type="match status" value="1"/>
</dbReference>
<keyword evidence="12" id="KW-1015">Disulfide bond</keyword>
<comment type="subcellular location">
    <subcellularLocation>
        <location evidence="1">Secreted</location>
    </subcellularLocation>
</comment>
<comment type="similarity">
    <text evidence="2 14">Belongs to the Arg-specific ADP-ribosyltransferase family.</text>
</comment>
<keyword evidence="3" id="KW-0964">Secreted</keyword>
<dbReference type="GO" id="GO:0016779">
    <property type="term" value="F:nucleotidyltransferase activity"/>
    <property type="evidence" value="ECO:0007669"/>
    <property type="project" value="UniProtKB-KW"/>
</dbReference>
<protein>
    <recommendedName>
        <fullName evidence="14">NAD(P)(+)--arginine ADP-ribosyltransferase</fullName>
        <ecNumber evidence="14">2.4.2.31</ecNumber>
    </recommendedName>
    <alternativeName>
        <fullName evidence="14">Mono(ADP-ribosyl)transferase</fullName>
    </alternativeName>
</protein>
<dbReference type="GO" id="GO:0003950">
    <property type="term" value="F:NAD+ poly-ADP-ribosyltransferase activity"/>
    <property type="evidence" value="ECO:0007669"/>
    <property type="project" value="TreeGrafter"/>
</dbReference>
<sequence>WPLPSMAPLAHTLALLAMTVATAAIKVVPLDMAQNSFDDQYQGCRPAMAAALPALKRFELQQNPLFAEVWAGAADGWQMDGSRGSPLLSPDQAIALNVYVLRDLDEAFTEAVRKAGSSPREYRDNFHFKALHFLLTDALATLKDNQGQKCRCVVWAEDWVQFKAQRGQKVRFGQFALASLCKDIAPDFGRRTVFQVHTCHGVDISELLDYYSEKKVVIPPFETFEVTDVTQDKKGERIWLNSTGTHSNYNCEWLRGDGTEGTTGGMG</sequence>
<dbReference type="Gene3D" id="3.90.176.10">
    <property type="entry name" value="Toxin ADP-ribosyltransferase, Chain A, domain 1"/>
    <property type="match status" value="1"/>
</dbReference>
<keyword evidence="16" id="KW-1185">Reference proteome</keyword>
<gene>
    <name evidence="15" type="primary">Nrt2_1</name>
    <name evidence="15" type="ORF">APHCOE_R06090</name>
</gene>
<dbReference type="GO" id="GO:0046677">
    <property type="term" value="P:response to antibiotic"/>
    <property type="evidence" value="ECO:0007669"/>
    <property type="project" value="UniProtKB-ARBA"/>
</dbReference>
<evidence type="ECO:0000256" key="11">
    <source>
        <dbReference type="ARBA" id="ARBA00023027"/>
    </source>
</evidence>
<dbReference type="GO" id="GO:0005615">
    <property type="term" value="C:extracellular space"/>
    <property type="evidence" value="ECO:0007669"/>
    <property type="project" value="UniProtKB-ARBA"/>
</dbReference>
<dbReference type="PROSITE" id="PS51996">
    <property type="entry name" value="TR_MART"/>
    <property type="match status" value="1"/>
</dbReference>
<dbReference type="PANTHER" id="PTHR10339:SF25">
    <property type="entry name" value="SECRETED EXOENZYME S"/>
    <property type="match status" value="1"/>
</dbReference>
<keyword evidence="5 14" id="KW-0328">Glycosyltransferase</keyword>
<dbReference type="GO" id="GO:0044194">
    <property type="term" value="C:cytolytic granule"/>
    <property type="evidence" value="ECO:0007669"/>
    <property type="project" value="UniProtKB-ARBA"/>
</dbReference>
<name>A0A7K7CMR7_APHCE</name>
<keyword evidence="7" id="KW-0548">Nucleotidyltransferase</keyword>
<evidence type="ECO:0000313" key="16">
    <source>
        <dbReference type="Proteomes" id="UP000575874"/>
    </source>
</evidence>
<dbReference type="FunFam" id="3.90.176.10:FF:000001">
    <property type="entry name" value="NAD(P)(+)--arginine ADP-ribosyltransferase"/>
    <property type="match status" value="1"/>
</dbReference>
<dbReference type="AlphaFoldDB" id="A0A7K7CMR7"/>
<reference evidence="15 16" key="1">
    <citation type="submission" date="2019-09" db="EMBL/GenBank/DDBJ databases">
        <title>Bird 10,000 Genomes (B10K) Project - Family phase.</title>
        <authorList>
            <person name="Zhang G."/>
        </authorList>
    </citation>
    <scope>NUCLEOTIDE SEQUENCE [LARGE SCALE GENOMIC DNA]</scope>
    <source>
        <strain evidence="15">OUT-0022</strain>
        <tissue evidence="15">Blood</tissue>
    </source>
</reference>
<dbReference type="Pfam" id="PF01129">
    <property type="entry name" value="ART"/>
    <property type="match status" value="1"/>
</dbReference>
<keyword evidence="11 14" id="KW-0520">NAD</keyword>
<keyword evidence="10" id="KW-0843">Virulence</keyword>
<keyword evidence="4" id="KW-0800">Toxin</keyword>
<dbReference type="EC" id="2.4.2.31" evidence="14"/>
<dbReference type="GO" id="GO:0090729">
    <property type="term" value="F:toxin activity"/>
    <property type="evidence" value="ECO:0007669"/>
    <property type="project" value="UniProtKB-KW"/>
</dbReference>
<feature type="signal peptide" evidence="14">
    <location>
        <begin position="1"/>
        <end position="24"/>
    </location>
</feature>
<dbReference type="InterPro" id="IPR000768">
    <property type="entry name" value="ART"/>
</dbReference>
<keyword evidence="6 14" id="KW-0808">Transferase</keyword>
<dbReference type="PRINTS" id="PR00970">
    <property type="entry name" value="RIBTRNSFRASE"/>
</dbReference>
<organism evidence="15 16">
    <name type="scientific">Aphelocoma coerulescens</name>
    <name type="common">Florida scrub-jay</name>
    <name type="synonym">Corvus coerulescens</name>
    <dbReference type="NCBI Taxonomy" id="39617"/>
    <lineage>
        <taxon>Eukaryota</taxon>
        <taxon>Metazoa</taxon>
        <taxon>Chordata</taxon>
        <taxon>Craniata</taxon>
        <taxon>Vertebrata</taxon>
        <taxon>Euteleostomi</taxon>
        <taxon>Archelosauria</taxon>
        <taxon>Archosauria</taxon>
        <taxon>Dinosauria</taxon>
        <taxon>Saurischia</taxon>
        <taxon>Theropoda</taxon>
        <taxon>Coelurosauria</taxon>
        <taxon>Aves</taxon>
        <taxon>Neognathae</taxon>
        <taxon>Neoaves</taxon>
        <taxon>Telluraves</taxon>
        <taxon>Australaves</taxon>
        <taxon>Passeriformes</taxon>
        <taxon>Corvoidea</taxon>
        <taxon>Corvidae</taxon>
        <taxon>Aphelocoma</taxon>
    </lineage>
</organism>
<evidence type="ECO:0000256" key="5">
    <source>
        <dbReference type="ARBA" id="ARBA00022676"/>
    </source>
</evidence>
<evidence type="ECO:0000256" key="9">
    <source>
        <dbReference type="ARBA" id="ARBA00022857"/>
    </source>
</evidence>
<evidence type="ECO:0000256" key="7">
    <source>
        <dbReference type="ARBA" id="ARBA00022695"/>
    </source>
</evidence>
<evidence type="ECO:0000256" key="6">
    <source>
        <dbReference type="ARBA" id="ARBA00022679"/>
    </source>
</evidence>
<keyword evidence="9 14" id="KW-0521">NADP</keyword>
<accession>A0A7K7CMR7</accession>
<comment type="caution">
    <text evidence="15">The sequence shown here is derived from an EMBL/GenBank/DDBJ whole genome shotgun (WGS) entry which is preliminary data.</text>
</comment>
<comment type="catalytic activity">
    <reaction evidence="13 14">
        <text>L-arginyl-[protein] + NAD(+) = N(omega)-(ADP-D-ribosyl)-L-arginyl-[protein] + nicotinamide + H(+)</text>
        <dbReference type="Rhea" id="RHEA:19149"/>
        <dbReference type="Rhea" id="RHEA-COMP:10532"/>
        <dbReference type="Rhea" id="RHEA-COMP:15087"/>
        <dbReference type="ChEBI" id="CHEBI:15378"/>
        <dbReference type="ChEBI" id="CHEBI:17154"/>
        <dbReference type="ChEBI" id="CHEBI:29965"/>
        <dbReference type="ChEBI" id="CHEBI:57540"/>
        <dbReference type="ChEBI" id="CHEBI:142554"/>
        <dbReference type="EC" id="2.4.2.31"/>
    </reaction>
</comment>
<dbReference type="Proteomes" id="UP000575874">
    <property type="component" value="Unassembled WGS sequence"/>
</dbReference>
<dbReference type="InterPro" id="IPR050999">
    <property type="entry name" value="ADP-ribosyltransferase_ARG"/>
</dbReference>
<evidence type="ECO:0000256" key="13">
    <source>
        <dbReference type="ARBA" id="ARBA00047597"/>
    </source>
</evidence>
<evidence type="ECO:0000256" key="8">
    <source>
        <dbReference type="ARBA" id="ARBA00022729"/>
    </source>
</evidence>
<feature type="non-terminal residue" evidence="15">
    <location>
        <position position="267"/>
    </location>
</feature>
<keyword evidence="8 14" id="KW-0732">Signal</keyword>
<proteinExistence type="inferred from homology"/>
<evidence type="ECO:0000256" key="10">
    <source>
        <dbReference type="ARBA" id="ARBA00023026"/>
    </source>
</evidence>